<gene>
    <name evidence="3" type="ORF">ACFO3F_06960</name>
</gene>
<accession>A0ABV9D9C8</accession>
<proteinExistence type="predicted"/>
<feature type="transmembrane region" description="Helical" evidence="1">
    <location>
        <begin position="87"/>
        <end position="114"/>
    </location>
</feature>
<protein>
    <submittedName>
        <fullName evidence="3">CPBP family intramembrane glutamic endopeptidase</fullName>
        <ecNumber evidence="3">3.4.-.-</ecNumber>
    </submittedName>
</protein>
<feature type="domain" description="CAAX prenyl protease 2/Lysostaphin resistance protein A-like" evidence="2">
    <location>
        <begin position="119"/>
        <end position="217"/>
    </location>
</feature>
<evidence type="ECO:0000259" key="2">
    <source>
        <dbReference type="Pfam" id="PF02517"/>
    </source>
</evidence>
<feature type="transmembrane region" description="Helical" evidence="1">
    <location>
        <begin position="227"/>
        <end position="250"/>
    </location>
</feature>
<evidence type="ECO:0000313" key="3">
    <source>
        <dbReference type="EMBL" id="MFC4554982.1"/>
    </source>
</evidence>
<dbReference type="Pfam" id="PF02517">
    <property type="entry name" value="Rce1-like"/>
    <property type="match status" value="1"/>
</dbReference>
<evidence type="ECO:0000313" key="4">
    <source>
        <dbReference type="Proteomes" id="UP001595955"/>
    </source>
</evidence>
<feature type="transmembrane region" description="Helical" evidence="1">
    <location>
        <begin position="120"/>
        <end position="141"/>
    </location>
</feature>
<dbReference type="Proteomes" id="UP001595955">
    <property type="component" value="Unassembled WGS sequence"/>
</dbReference>
<dbReference type="EC" id="3.4.-.-" evidence="3"/>
<keyword evidence="1" id="KW-0812">Transmembrane</keyword>
<feature type="transmembrane region" description="Helical" evidence="1">
    <location>
        <begin position="204"/>
        <end position="221"/>
    </location>
</feature>
<dbReference type="InterPro" id="IPR003675">
    <property type="entry name" value="Rce1/LyrA-like_dom"/>
</dbReference>
<comment type="caution">
    <text evidence="3">The sequence shown here is derived from an EMBL/GenBank/DDBJ whole genome shotgun (WGS) entry which is preliminary data.</text>
</comment>
<dbReference type="EMBL" id="JBHSGF010000004">
    <property type="protein sequence ID" value="MFC4554982.1"/>
    <property type="molecule type" value="Genomic_DNA"/>
</dbReference>
<reference evidence="4" key="1">
    <citation type="journal article" date="2019" name="Int. J. Syst. Evol. Microbiol.">
        <title>The Global Catalogue of Microorganisms (GCM) 10K type strain sequencing project: providing services to taxonomists for standard genome sequencing and annotation.</title>
        <authorList>
            <consortium name="The Broad Institute Genomics Platform"/>
            <consortium name="The Broad Institute Genome Sequencing Center for Infectious Disease"/>
            <person name="Wu L."/>
            <person name="Ma J."/>
        </authorList>
    </citation>
    <scope>NUCLEOTIDE SEQUENCE [LARGE SCALE GENOMIC DNA]</scope>
    <source>
        <strain evidence="4">JCM 3369</strain>
    </source>
</reference>
<organism evidence="3 4">
    <name type="scientific">Georgenia faecalis</name>
    <dbReference type="NCBI Taxonomy" id="2483799"/>
    <lineage>
        <taxon>Bacteria</taxon>
        <taxon>Bacillati</taxon>
        <taxon>Actinomycetota</taxon>
        <taxon>Actinomycetes</taxon>
        <taxon>Micrococcales</taxon>
        <taxon>Bogoriellaceae</taxon>
        <taxon>Georgenia</taxon>
    </lineage>
</organism>
<sequence length="264" mass="26853">MTTERRDARSDVARDVRGYVVVLFATSTVFFLVGPLVGSLSEVTRASVPGSALAVVCPTVAAVVVARRTGTGAGLAAWLTTPPRGTGYAVLAVVVMPVVVLGAAALGGAVGFAWPGPEALLLVVVFLIGALAEEVGWTALLLPRFLRVAGATASALAIGALWALWHVIPDVQAGHPPAWLVGHALATVMLRVVLVHLTVASGASVWLAVVGHAANNVAWALSPDMGAGYDVWMTGALTAVVAALLTAVAAGRARRGLRPRAADG</sequence>
<name>A0ABV9D9C8_9MICO</name>
<keyword evidence="1" id="KW-1133">Transmembrane helix</keyword>
<dbReference type="RefSeq" id="WP_122823993.1">
    <property type="nucleotide sequence ID" value="NZ_CP033325.1"/>
</dbReference>
<dbReference type="GO" id="GO:0016787">
    <property type="term" value="F:hydrolase activity"/>
    <property type="evidence" value="ECO:0007669"/>
    <property type="project" value="UniProtKB-KW"/>
</dbReference>
<feature type="transmembrane region" description="Helical" evidence="1">
    <location>
        <begin position="148"/>
        <end position="168"/>
    </location>
</feature>
<keyword evidence="3" id="KW-0378">Hydrolase</keyword>
<keyword evidence="4" id="KW-1185">Reference proteome</keyword>
<evidence type="ECO:0000256" key="1">
    <source>
        <dbReference type="SAM" id="Phobius"/>
    </source>
</evidence>
<keyword evidence="1" id="KW-0472">Membrane</keyword>
<feature type="transmembrane region" description="Helical" evidence="1">
    <location>
        <begin position="20"/>
        <end position="40"/>
    </location>
</feature>
<feature type="transmembrane region" description="Helical" evidence="1">
    <location>
        <begin position="46"/>
        <end position="66"/>
    </location>
</feature>
<feature type="transmembrane region" description="Helical" evidence="1">
    <location>
        <begin position="180"/>
        <end position="197"/>
    </location>
</feature>